<organism evidence="10 11">
    <name type="scientific">Paenibacillus sabinae T27</name>
    <dbReference type="NCBI Taxonomy" id="1268072"/>
    <lineage>
        <taxon>Bacteria</taxon>
        <taxon>Bacillati</taxon>
        <taxon>Bacillota</taxon>
        <taxon>Bacilli</taxon>
        <taxon>Bacillales</taxon>
        <taxon>Paenibacillaceae</taxon>
        <taxon>Paenibacillus</taxon>
    </lineage>
</organism>
<comment type="subcellular location">
    <subcellularLocation>
        <location evidence="1 8">Cell membrane</location>
        <topology evidence="1 8">Multi-pass membrane protein</topology>
    </subcellularLocation>
</comment>
<dbReference type="PROSITE" id="PS50928">
    <property type="entry name" value="ABC_TM1"/>
    <property type="match status" value="1"/>
</dbReference>
<evidence type="ECO:0000256" key="3">
    <source>
        <dbReference type="ARBA" id="ARBA00022475"/>
    </source>
</evidence>
<keyword evidence="4 8" id="KW-0812">Transmembrane</keyword>
<evidence type="ECO:0000256" key="7">
    <source>
        <dbReference type="ARBA" id="ARBA00023136"/>
    </source>
</evidence>
<keyword evidence="3" id="KW-1003">Cell membrane</keyword>
<evidence type="ECO:0000256" key="5">
    <source>
        <dbReference type="ARBA" id="ARBA00022970"/>
    </source>
</evidence>
<dbReference type="InterPro" id="IPR010065">
    <property type="entry name" value="AA_ABC_transptr_permease_3TM"/>
</dbReference>
<feature type="transmembrane region" description="Helical" evidence="8">
    <location>
        <begin position="54"/>
        <end position="79"/>
    </location>
</feature>
<keyword evidence="11" id="KW-1185">Reference proteome</keyword>
<keyword evidence="5" id="KW-0029">Amino-acid transport</keyword>
<evidence type="ECO:0000259" key="9">
    <source>
        <dbReference type="PROSITE" id="PS50928"/>
    </source>
</evidence>
<evidence type="ECO:0000313" key="11">
    <source>
        <dbReference type="Proteomes" id="UP000019772"/>
    </source>
</evidence>
<reference evidence="10 11" key="1">
    <citation type="journal article" date="2014" name="PLoS Genet.">
        <title>Comparative Genomic Analysis of N2-Fixing and Non-N2-Fixing Paenibacillus spp.: Organization, Evolution and Expression of the Nitrogen Fixation Genes.</title>
        <authorList>
            <person name="Xie J.B."/>
            <person name="Du Z."/>
            <person name="Bai L."/>
            <person name="Tian C."/>
            <person name="Zhang Y."/>
            <person name="Xie J.Y."/>
            <person name="Wang T."/>
            <person name="Liu X."/>
            <person name="Chen X."/>
            <person name="Cheng Q."/>
            <person name="Chen S."/>
            <person name="Li J."/>
        </authorList>
    </citation>
    <scope>NUCLEOTIDE SEQUENCE [LARGE SCALE GENOMIC DNA]</scope>
    <source>
        <strain evidence="10 11">T27</strain>
    </source>
</reference>
<gene>
    <name evidence="10" type="ORF">PSAB_08800</name>
</gene>
<feature type="transmembrane region" description="Helical" evidence="8">
    <location>
        <begin position="189"/>
        <end position="210"/>
    </location>
</feature>
<evidence type="ECO:0000256" key="8">
    <source>
        <dbReference type="RuleBase" id="RU363032"/>
    </source>
</evidence>
<dbReference type="CDD" id="cd06261">
    <property type="entry name" value="TM_PBP2"/>
    <property type="match status" value="1"/>
</dbReference>
<dbReference type="GO" id="GO:0006865">
    <property type="term" value="P:amino acid transport"/>
    <property type="evidence" value="ECO:0007669"/>
    <property type="project" value="UniProtKB-KW"/>
</dbReference>
<dbReference type="InterPro" id="IPR000515">
    <property type="entry name" value="MetI-like"/>
</dbReference>
<dbReference type="STRING" id="1268072.PSAB_08800"/>
<dbReference type="Proteomes" id="UP000019772">
    <property type="component" value="Chromosome"/>
</dbReference>
<dbReference type="NCBIfam" id="TIGR01726">
    <property type="entry name" value="HEQRo_perm_3TM"/>
    <property type="match status" value="1"/>
</dbReference>
<name>X4ZH13_9BACL</name>
<dbReference type="PANTHER" id="PTHR30614">
    <property type="entry name" value="MEMBRANE COMPONENT OF AMINO ACID ABC TRANSPORTER"/>
    <property type="match status" value="1"/>
</dbReference>
<evidence type="ECO:0000256" key="1">
    <source>
        <dbReference type="ARBA" id="ARBA00004651"/>
    </source>
</evidence>
<dbReference type="Pfam" id="PF00528">
    <property type="entry name" value="BPD_transp_1"/>
    <property type="match status" value="1"/>
</dbReference>
<feature type="transmembrane region" description="Helical" evidence="8">
    <location>
        <begin position="20"/>
        <end position="42"/>
    </location>
</feature>
<dbReference type="EMBL" id="CP004078">
    <property type="protein sequence ID" value="AHV96692.1"/>
    <property type="molecule type" value="Genomic_DNA"/>
</dbReference>
<dbReference type="KEGG" id="psab:PSAB_08800"/>
<evidence type="ECO:0000256" key="2">
    <source>
        <dbReference type="ARBA" id="ARBA00022448"/>
    </source>
</evidence>
<dbReference type="PATRIC" id="fig|1268072.3.peg.1834"/>
<dbReference type="InterPro" id="IPR043429">
    <property type="entry name" value="ArtM/GltK/GlnP/TcyL/YhdX-like"/>
</dbReference>
<dbReference type="SUPFAM" id="SSF161098">
    <property type="entry name" value="MetI-like"/>
    <property type="match status" value="1"/>
</dbReference>
<comment type="similarity">
    <text evidence="8">Belongs to the binding-protein-dependent transport system permease family.</text>
</comment>
<dbReference type="PANTHER" id="PTHR30614:SF0">
    <property type="entry name" value="L-CYSTINE TRANSPORT SYSTEM PERMEASE PROTEIN TCYL"/>
    <property type="match status" value="1"/>
</dbReference>
<dbReference type="AlphaFoldDB" id="X4ZH13"/>
<protein>
    <submittedName>
        <fullName evidence="10">Polar amino acid ABC transporter inner membrane subunit</fullName>
    </submittedName>
</protein>
<evidence type="ECO:0000256" key="6">
    <source>
        <dbReference type="ARBA" id="ARBA00022989"/>
    </source>
</evidence>
<evidence type="ECO:0000256" key="4">
    <source>
        <dbReference type="ARBA" id="ARBA00022692"/>
    </source>
</evidence>
<evidence type="ECO:0000313" key="10">
    <source>
        <dbReference type="EMBL" id="AHV96692.1"/>
    </source>
</evidence>
<dbReference type="RefSeq" id="WP_025334237.1">
    <property type="nucleotide sequence ID" value="NZ_CP004078.1"/>
</dbReference>
<feature type="domain" description="ABC transmembrane type-1" evidence="9">
    <location>
        <begin position="20"/>
        <end position="207"/>
    </location>
</feature>
<keyword evidence="6 8" id="KW-1133">Transmembrane helix</keyword>
<accession>X4ZH13</accession>
<dbReference type="eggNOG" id="COG0765">
    <property type="taxonomic scope" value="Bacteria"/>
</dbReference>
<proteinExistence type="inferred from homology"/>
<keyword evidence="2 8" id="KW-0813">Transport</keyword>
<dbReference type="GO" id="GO:0022857">
    <property type="term" value="F:transmembrane transporter activity"/>
    <property type="evidence" value="ECO:0007669"/>
    <property type="project" value="InterPro"/>
</dbReference>
<dbReference type="InterPro" id="IPR035906">
    <property type="entry name" value="MetI-like_sf"/>
</dbReference>
<keyword evidence="7 8" id="KW-0472">Membrane</keyword>
<dbReference type="HOGENOM" id="CLU_019602_1_0_9"/>
<dbReference type="Gene3D" id="1.10.3720.10">
    <property type="entry name" value="MetI-like"/>
    <property type="match status" value="1"/>
</dbReference>
<dbReference type="OrthoDB" id="9805999at2"/>
<dbReference type="GO" id="GO:0043190">
    <property type="term" value="C:ATP-binding cassette (ABC) transporter complex"/>
    <property type="evidence" value="ECO:0007669"/>
    <property type="project" value="InterPro"/>
</dbReference>
<sequence length="219" mass="24611">MQNELIANLIDWAPKLGSGLWKTILLTLVSFPIALVIGLLLAMPRIGKRRIRILSIPAGIIVEVIRGTPLILQLFYIYFVLPYMGIRFDPFQAGILGLALNYGAYLSEVYRSGIEAIPRTQWEAAKALNMSWAKTMRLVILPQTLRVIMPSLGNYLVSLFKDSALASTISVTELMFAGRLLSSDTFQYITIYTAVFIIYFIISYPAMIGVRMLEKKLAR</sequence>